<feature type="signal peptide" evidence="1">
    <location>
        <begin position="1"/>
        <end position="20"/>
    </location>
</feature>
<accession>A0A6C0GPU0</accession>
<organism evidence="2 3">
    <name type="scientific">Rhodocytophaga rosea</name>
    <dbReference type="NCBI Taxonomy" id="2704465"/>
    <lineage>
        <taxon>Bacteria</taxon>
        <taxon>Pseudomonadati</taxon>
        <taxon>Bacteroidota</taxon>
        <taxon>Cytophagia</taxon>
        <taxon>Cytophagales</taxon>
        <taxon>Rhodocytophagaceae</taxon>
        <taxon>Rhodocytophaga</taxon>
    </lineage>
</organism>
<reference evidence="2 3" key="1">
    <citation type="submission" date="2020-01" db="EMBL/GenBank/DDBJ databases">
        <authorList>
            <person name="Kim M.K."/>
        </authorList>
    </citation>
    <scope>NUCLEOTIDE SEQUENCE [LARGE SCALE GENOMIC DNA]</scope>
    <source>
        <strain evidence="2 3">172606-1</strain>
    </source>
</reference>
<protein>
    <recommendedName>
        <fullName evidence="4">DUF3575 domain-containing protein</fullName>
    </recommendedName>
</protein>
<dbReference type="EMBL" id="CP048222">
    <property type="protein sequence ID" value="QHT70069.1"/>
    <property type="molecule type" value="Genomic_DNA"/>
</dbReference>
<dbReference type="AlphaFoldDB" id="A0A6C0GPU0"/>
<proteinExistence type="predicted"/>
<keyword evidence="3" id="KW-1185">Reference proteome</keyword>
<dbReference type="RefSeq" id="WP_162446052.1">
    <property type="nucleotide sequence ID" value="NZ_CP048222.1"/>
</dbReference>
<name>A0A6C0GPU0_9BACT</name>
<feature type="chain" id="PRO_5025610834" description="DUF3575 domain-containing protein" evidence="1">
    <location>
        <begin position="21"/>
        <end position="408"/>
    </location>
</feature>
<gene>
    <name evidence="2" type="ORF">GXP67_27195</name>
</gene>
<evidence type="ECO:0000313" key="3">
    <source>
        <dbReference type="Proteomes" id="UP000480178"/>
    </source>
</evidence>
<keyword evidence="1" id="KW-0732">Signal</keyword>
<sequence length="408" mass="46439">MPYKYFGLFIALLLTYTVPAQTPATAPKRILVLGLNSSQFNSNVYYINELAFLNDTAQSKVVDLYNQTLLQTLTEYSATQYQFVLANAIETAAIQRKSNYVEWKNEYKEPYLALDADSLQDILFRDLIRKYAADYILNLNYYNIFRNSPPVFYSTSIKTRHIIDYELFNNQLGIASAGQITLISTNAKATAMKPKYSDFAAQLIERLQIVEGNFPPAVAEKKYLRQRERIIKDAWGAGFSLGWGNTYGWFSTQLLRNIGTQWDINGGIGFGPSGFKAGIGARYFLLNYGRRYKPFFEINYAWASGMKIEMGGEKDDSGTQLYPDRVSTFRIPSDQAIHLKTGFRWLKNSKAWMLHVGYAMPFKGDKAKIVAAGSDVSVETFNRRKNWADLFTIGGVDVGITYLVYFQR</sequence>
<evidence type="ECO:0000256" key="1">
    <source>
        <dbReference type="SAM" id="SignalP"/>
    </source>
</evidence>
<dbReference type="Proteomes" id="UP000480178">
    <property type="component" value="Chromosome"/>
</dbReference>
<evidence type="ECO:0000313" key="2">
    <source>
        <dbReference type="EMBL" id="QHT70069.1"/>
    </source>
</evidence>
<evidence type="ECO:0008006" key="4">
    <source>
        <dbReference type="Google" id="ProtNLM"/>
    </source>
</evidence>
<dbReference type="KEGG" id="rhoz:GXP67_27195"/>